<dbReference type="AlphaFoldDB" id="A0A6A5VQK1"/>
<evidence type="ECO:0000259" key="5">
    <source>
        <dbReference type="Pfam" id="PF13360"/>
    </source>
</evidence>
<dbReference type="Pfam" id="PF13360">
    <property type="entry name" value="PQQ_2"/>
    <property type="match status" value="2"/>
</dbReference>
<reference evidence="6" key="1">
    <citation type="journal article" date="2020" name="Stud. Mycol.">
        <title>101 Dothideomycetes genomes: a test case for predicting lifestyles and emergence of pathogens.</title>
        <authorList>
            <person name="Haridas S."/>
            <person name="Albert R."/>
            <person name="Binder M."/>
            <person name="Bloem J."/>
            <person name="Labutti K."/>
            <person name="Salamov A."/>
            <person name="Andreopoulos B."/>
            <person name="Baker S."/>
            <person name="Barry K."/>
            <person name="Bills G."/>
            <person name="Bluhm B."/>
            <person name="Cannon C."/>
            <person name="Castanera R."/>
            <person name="Culley D."/>
            <person name="Daum C."/>
            <person name="Ezra D."/>
            <person name="Gonzalez J."/>
            <person name="Henrissat B."/>
            <person name="Kuo A."/>
            <person name="Liang C."/>
            <person name="Lipzen A."/>
            <person name="Lutzoni F."/>
            <person name="Magnuson J."/>
            <person name="Mondo S."/>
            <person name="Nolan M."/>
            <person name="Ohm R."/>
            <person name="Pangilinan J."/>
            <person name="Park H.-J."/>
            <person name="Ramirez L."/>
            <person name="Alfaro M."/>
            <person name="Sun H."/>
            <person name="Tritt A."/>
            <person name="Yoshinaga Y."/>
            <person name="Zwiers L.-H."/>
            <person name="Turgeon B."/>
            <person name="Goodwin S."/>
            <person name="Spatafora J."/>
            <person name="Crous P."/>
            <person name="Grigoriev I."/>
        </authorList>
    </citation>
    <scope>NUCLEOTIDE SEQUENCE</scope>
    <source>
        <strain evidence="6">CBS 107.79</strain>
    </source>
</reference>
<evidence type="ECO:0000313" key="6">
    <source>
        <dbReference type="EMBL" id="KAF1979078.1"/>
    </source>
</evidence>
<keyword evidence="3" id="KW-0560">Oxidoreductase</keyword>
<protein>
    <submittedName>
        <fullName evidence="6">Quino protein alcohol dehydrogenase-like protein</fullName>
    </submittedName>
</protein>
<dbReference type="Gene3D" id="2.130.10.10">
    <property type="entry name" value="YVTN repeat-like/Quinoprotein amine dehydrogenase"/>
    <property type="match status" value="1"/>
</dbReference>
<evidence type="ECO:0000256" key="3">
    <source>
        <dbReference type="ARBA" id="ARBA00023002"/>
    </source>
</evidence>
<evidence type="ECO:0000313" key="7">
    <source>
        <dbReference type="Proteomes" id="UP000800036"/>
    </source>
</evidence>
<keyword evidence="4" id="KW-0732">Signal</keyword>
<evidence type="ECO:0000256" key="4">
    <source>
        <dbReference type="SAM" id="SignalP"/>
    </source>
</evidence>
<dbReference type="SUPFAM" id="SSF50998">
    <property type="entry name" value="Quinoprotein alcohol dehydrogenase-like"/>
    <property type="match status" value="2"/>
</dbReference>
<dbReference type="PANTHER" id="PTHR32303:SF10">
    <property type="entry name" value="OUTER MEMBRANE PROTEIN ASSEMBLY FACTOR BAMB"/>
    <property type="match status" value="1"/>
</dbReference>
<accession>A0A6A5VQK1</accession>
<dbReference type="InterPro" id="IPR011047">
    <property type="entry name" value="Quinoprotein_ADH-like_sf"/>
</dbReference>
<feature type="domain" description="Pyrrolo-quinoline quinone repeat" evidence="5">
    <location>
        <begin position="75"/>
        <end position="192"/>
    </location>
</feature>
<dbReference type="InterPro" id="IPR018391">
    <property type="entry name" value="PQQ_b-propeller_rpt"/>
</dbReference>
<proteinExistence type="inferred from homology"/>
<organism evidence="6 7">
    <name type="scientific">Bimuria novae-zelandiae CBS 107.79</name>
    <dbReference type="NCBI Taxonomy" id="1447943"/>
    <lineage>
        <taxon>Eukaryota</taxon>
        <taxon>Fungi</taxon>
        <taxon>Dikarya</taxon>
        <taxon>Ascomycota</taxon>
        <taxon>Pezizomycotina</taxon>
        <taxon>Dothideomycetes</taxon>
        <taxon>Pleosporomycetidae</taxon>
        <taxon>Pleosporales</taxon>
        <taxon>Massarineae</taxon>
        <taxon>Didymosphaeriaceae</taxon>
        <taxon>Bimuria</taxon>
    </lineage>
</organism>
<gene>
    <name evidence="6" type="ORF">BU23DRAFT_549737</name>
</gene>
<evidence type="ECO:0000256" key="2">
    <source>
        <dbReference type="ARBA" id="ARBA00008156"/>
    </source>
</evidence>
<dbReference type="Gene3D" id="2.140.10.10">
    <property type="entry name" value="Quinoprotein alcohol dehydrogenase-like superfamily"/>
    <property type="match status" value="1"/>
</dbReference>
<dbReference type="GO" id="GO:0016491">
    <property type="term" value="F:oxidoreductase activity"/>
    <property type="evidence" value="ECO:0007669"/>
    <property type="project" value="UniProtKB-KW"/>
</dbReference>
<feature type="signal peptide" evidence="4">
    <location>
        <begin position="1"/>
        <end position="18"/>
    </location>
</feature>
<dbReference type="InterPro" id="IPR002372">
    <property type="entry name" value="PQQ_rpt_dom"/>
</dbReference>
<dbReference type="SMART" id="SM00564">
    <property type="entry name" value="PQQ"/>
    <property type="match status" value="5"/>
</dbReference>
<dbReference type="OrthoDB" id="416253at2759"/>
<dbReference type="InterPro" id="IPR015943">
    <property type="entry name" value="WD40/YVTN_repeat-like_dom_sf"/>
</dbReference>
<comment type="similarity">
    <text evidence="2">Belongs to the bacterial PQQ dehydrogenase family.</text>
</comment>
<evidence type="ECO:0000256" key="1">
    <source>
        <dbReference type="ARBA" id="ARBA00001931"/>
    </source>
</evidence>
<dbReference type="PANTHER" id="PTHR32303">
    <property type="entry name" value="QUINOPROTEIN ALCOHOL DEHYDROGENASE (CYTOCHROME C)"/>
    <property type="match status" value="1"/>
</dbReference>
<dbReference type="Proteomes" id="UP000800036">
    <property type="component" value="Unassembled WGS sequence"/>
</dbReference>
<feature type="chain" id="PRO_5025344270" evidence="4">
    <location>
        <begin position="19"/>
        <end position="554"/>
    </location>
</feature>
<feature type="domain" description="Pyrrolo-quinoline quinone repeat" evidence="5">
    <location>
        <begin position="376"/>
        <end position="507"/>
    </location>
</feature>
<keyword evidence="7" id="KW-1185">Reference proteome</keyword>
<dbReference type="EMBL" id="ML976659">
    <property type="protein sequence ID" value="KAF1979078.1"/>
    <property type="molecule type" value="Genomic_DNA"/>
</dbReference>
<sequence>MRFSILSVVLSLFFSAQAHVLSNRQSLTADSLSTQWTGWGGNHYNNRWAAQNKVVSSRSVLSAVEHCNVSYPIGVSATPVISDNVAYFPTWNGSFVALNYQNCRTLWSINVTSIIASYAPITTFQAANTRPVSRTSPQIEGNTVYFGTLTHALVVAVDKRNGRTLGIVRLSSIPVAVITMSPTIYHGSLFVGTSSVETSTTKLAGYQCCSFVGEMFALRFNEATKTFEIQWSVKSIPDTRHAEGWAGAAFWGSQPSIDAIRRQVFVGTGNSYLSSNASVQCQKDTTPAITPYTLHDDECLPKNVWQDSILAINIDNGEVNWVQQRPGVDLFQAGCGYPNKLPQNPAVCPGIPGTNSDFGMAPTYVPSRDAIIVGRKNGDLHAISAENGKIQWTTSTGPNGVNGGLSWGIAVDDTQIYFTVINSDYDTWQLQPSGESVNRSAYGAASLSDGKILWQTAVPQNGISMGPPTVVGDVVLVARTGQDPTGASKYDQSQGGLVALNKSNGKVVIDRTLTTNFHGGVAVDGPFILFGTGYSGPGAAALVPGGFQVLKVRR</sequence>
<comment type="cofactor">
    <cofactor evidence="1">
        <name>pyrroloquinoline quinone</name>
        <dbReference type="ChEBI" id="CHEBI:58442"/>
    </cofactor>
</comment>
<name>A0A6A5VQK1_9PLEO</name>